<keyword evidence="1" id="KW-0175">Coiled coil</keyword>
<evidence type="ECO:0000313" key="2">
    <source>
        <dbReference type="EMBL" id="KAF9470782.1"/>
    </source>
</evidence>
<dbReference type="OrthoDB" id="2848029at2759"/>
<sequence length="92" mass="11058">MANFLDLEPDDLRERVAALTMEDWYVEDFQVKCERAYYPRPCRYSYEDGTCDKVRIFMRTRLEVIRKLDNLKDHLHEMESDMRNATTLSSSI</sequence>
<comment type="caution">
    <text evidence="2">The sequence shown here is derived from an EMBL/GenBank/DDBJ whole genome shotgun (WGS) entry which is preliminary data.</text>
</comment>
<protein>
    <submittedName>
        <fullName evidence="2">Uncharacterized protein</fullName>
    </submittedName>
</protein>
<gene>
    <name evidence="2" type="ORF">BDN70DRAFT_888748</name>
</gene>
<dbReference type="Proteomes" id="UP000807469">
    <property type="component" value="Unassembled WGS sequence"/>
</dbReference>
<keyword evidence="3" id="KW-1185">Reference proteome</keyword>
<reference evidence="2" key="1">
    <citation type="submission" date="2020-11" db="EMBL/GenBank/DDBJ databases">
        <authorList>
            <consortium name="DOE Joint Genome Institute"/>
            <person name="Ahrendt S."/>
            <person name="Riley R."/>
            <person name="Andreopoulos W."/>
            <person name="Labutti K."/>
            <person name="Pangilinan J."/>
            <person name="Ruiz-Duenas F.J."/>
            <person name="Barrasa J.M."/>
            <person name="Sanchez-Garcia M."/>
            <person name="Camarero S."/>
            <person name="Miyauchi S."/>
            <person name="Serrano A."/>
            <person name="Linde D."/>
            <person name="Babiker R."/>
            <person name="Drula E."/>
            <person name="Ayuso-Fernandez I."/>
            <person name="Pacheco R."/>
            <person name="Padilla G."/>
            <person name="Ferreira P."/>
            <person name="Barriuso J."/>
            <person name="Kellner H."/>
            <person name="Castanera R."/>
            <person name="Alfaro M."/>
            <person name="Ramirez L."/>
            <person name="Pisabarro A.G."/>
            <person name="Kuo A."/>
            <person name="Tritt A."/>
            <person name="Lipzen A."/>
            <person name="He G."/>
            <person name="Yan M."/>
            <person name="Ng V."/>
            <person name="Cullen D."/>
            <person name="Martin F."/>
            <person name="Rosso M.-N."/>
            <person name="Henrissat B."/>
            <person name="Hibbett D."/>
            <person name="Martinez A.T."/>
            <person name="Grigoriev I.V."/>
        </authorList>
    </citation>
    <scope>NUCLEOTIDE SEQUENCE</scope>
    <source>
        <strain evidence="2">CIRM-BRFM 674</strain>
    </source>
</reference>
<feature type="coiled-coil region" evidence="1">
    <location>
        <begin position="61"/>
        <end position="88"/>
    </location>
</feature>
<dbReference type="EMBL" id="MU155849">
    <property type="protein sequence ID" value="KAF9470782.1"/>
    <property type="molecule type" value="Genomic_DNA"/>
</dbReference>
<evidence type="ECO:0000256" key="1">
    <source>
        <dbReference type="SAM" id="Coils"/>
    </source>
</evidence>
<accession>A0A9P6CLL0</accession>
<name>A0A9P6CLL0_9AGAR</name>
<dbReference type="AlphaFoldDB" id="A0A9P6CLL0"/>
<organism evidence="2 3">
    <name type="scientific">Pholiota conissans</name>
    <dbReference type="NCBI Taxonomy" id="109636"/>
    <lineage>
        <taxon>Eukaryota</taxon>
        <taxon>Fungi</taxon>
        <taxon>Dikarya</taxon>
        <taxon>Basidiomycota</taxon>
        <taxon>Agaricomycotina</taxon>
        <taxon>Agaricomycetes</taxon>
        <taxon>Agaricomycetidae</taxon>
        <taxon>Agaricales</taxon>
        <taxon>Agaricineae</taxon>
        <taxon>Strophariaceae</taxon>
        <taxon>Pholiota</taxon>
    </lineage>
</organism>
<proteinExistence type="predicted"/>
<evidence type="ECO:0000313" key="3">
    <source>
        <dbReference type="Proteomes" id="UP000807469"/>
    </source>
</evidence>